<reference evidence="12" key="1">
    <citation type="submission" date="2014-06" db="EMBL/GenBank/DDBJ databases">
        <authorList>
            <person name="Winans N.J."/>
            <person name="Newell P.D."/>
            <person name="Douglas A.E."/>
        </authorList>
    </citation>
    <scope>NUCLEOTIDE SEQUENCE [LARGE SCALE GENOMIC DNA]</scope>
    <source>
        <strain evidence="12">DmL_052</strain>
    </source>
</reference>
<keyword evidence="4 8" id="KW-0547">Nucleotide-binding</keyword>
<keyword evidence="7 8" id="KW-0411">Iron-sulfur</keyword>
<evidence type="ECO:0000256" key="2">
    <source>
        <dbReference type="ARBA" id="ARBA00008205"/>
    </source>
</evidence>
<dbReference type="Proteomes" id="UP000194946">
    <property type="component" value="Unassembled WGS sequence"/>
</dbReference>
<dbReference type="EMBL" id="JOPB01000003">
    <property type="protein sequence ID" value="OUI78821.1"/>
    <property type="molecule type" value="Genomic_DNA"/>
</dbReference>
<dbReference type="CDD" id="cd02037">
    <property type="entry name" value="Mrp_NBP35"/>
    <property type="match status" value="1"/>
</dbReference>
<dbReference type="InterPro" id="IPR002744">
    <property type="entry name" value="MIP18-like"/>
</dbReference>
<evidence type="ECO:0000259" key="10">
    <source>
        <dbReference type="Pfam" id="PF01883"/>
    </source>
</evidence>
<dbReference type="GO" id="GO:0051539">
    <property type="term" value="F:4 iron, 4 sulfur cluster binding"/>
    <property type="evidence" value="ECO:0007669"/>
    <property type="project" value="TreeGrafter"/>
</dbReference>
<keyword evidence="12" id="KW-1185">Reference proteome</keyword>
<dbReference type="InterPro" id="IPR033756">
    <property type="entry name" value="YlxH/NBP35"/>
</dbReference>
<dbReference type="GO" id="GO:0016887">
    <property type="term" value="F:ATP hydrolysis activity"/>
    <property type="evidence" value="ECO:0007669"/>
    <property type="project" value="UniProtKB-UniRule"/>
</dbReference>
<feature type="region of interest" description="Disordered" evidence="9">
    <location>
        <begin position="95"/>
        <end position="130"/>
    </location>
</feature>
<dbReference type="Pfam" id="PF01883">
    <property type="entry name" value="FeS_assembly_P"/>
    <property type="match status" value="1"/>
</dbReference>
<protein>
    <recommendedName>
        <fullName evidence="8">Iron-sulfur cluster carrier protein</fullName>
    </recommendedName>
</protein>
<sequence>MTSPNLIDQQTIKQTLSDFTLPWSPDIRLLDANIIESITVQGQKVHLTLNVSTVPPDAAEPLRAKIEHHLQHLENVTQARVFLNSGTASSKRLVFPPRQPAAATSEKNVSTPWNQAHKHPPAKPNNANNGPIETLQSIGCIIAVASGKGGVGKSSTAINLAVSLAKQGLKVGLMDADIYGPSVPHMLGLEGQVEVVNHKLMPMTAWGISAMSIGMLVPQEQAMIWRGPMVMGAVKQLLSDVQWGELDVLLIDTPPGTGDVQLTLTQTVQIDGAIIVSTPQDVALLDARRGIAMFQKSKTPILGIIENMAYFSCPCCDEKTYIFGENGAKNEAQNLGFPFLGEIPLIPAIRSGADTGVPIVAQDPDSVAAKAYQEITELMVPVIKRLTQQRANKKQDSAQE</sequence>
<dbReference type="SUPFAM" id="SSF117916">
    <property type="entry name" value="Fe-S cluster assembly (FSCA) domain-like"/>
    <property type="match status" value="1"/>
</dbReference>
<dbReference type="InterPro" id="IPR027417">
    <property type="entry name" value="P-loop_NTPase"/>
</dbReference>
<evidence type="ECO:0000256" key="6">
    <source>
        <dbReference type="ARBA" id="ARBA00023004"/>
    </source>
</evidence>
<dbReference type="InterPro" id="IPR000808">
    <property type="entry name" value="Mrp-like_CS"/>
</dbReference>
<evidence type="ECO:0000313" key="11">
    <source>
        <dbReference type="EMBL" id="OUI78821.1"/>
    </source>
</evidence>
<feature type="binding site" evidence="8">
    <location>
        <begin position="147"/>
        <end position="154"/>
    </location>
    <ligand>
        <name>ATP</name>
        <dbReference type="ChEBI" id="CHEBI:30616"/>
    </ligand>
</feature>
<dbReference type="Pfam" id="PF10609">
    <property type="entry name" value="ParA"/>
    <property type="match status" value="1"/>
</dbReference>
<comment type="similarity">
    <text evidence="8">Belongs to the Mrp/NBP35 ATP-binding proteins family.</text>
</comment>
<dbReference type="GO" id="GO:0016226">
    <property type="term" value="P:iron-sulfur cluster assembly"/>
    <property type="evidence" value="ECO:0007669"/>
    <property type="project" value="InterPro"/>
</dbReference>
<dbReference type="FunFam" id="3.40.50.300:FF:001119">
    <property type="entry name" value="Iron-sulfur cluster carrier protein"/>
    <property type="match status" value="1"/>
</dbReference>
<comment type="subunit">
    <text evidence="8">Homodimer.</text>
</comment>
<dbReference type="HAMAP" id="MF_02040">
    <property type="entry name" value="Mrp_NBP35"/>
    <property type="match status" value="1"/>
</dbReference>
<evidence type="ECO:0000256" key="8">
    <source>
        <dbReference type="HAMAP-Rule" id="MF_02040"/>
    </source>
</evidence>
<gene>
    <name evidence="11" type="ORF">HK18_05285</name>
</gene>
<keyword evidence="6 8" id="KW-0408">Iron</keyword>
<comment type="caution">
    <text evidence="11">The sequence shown here is derived from an EMBL/GenBank/DDBJ whole genome shotgun (WGS) entry which is preliminary data.</text>
</comment>
<dbReference type="InterPro" id="IPR034904">
    <property type="entry name" value="FSCA_dom_sf"/>
</dbReference>
<dbReference type="SUPFAM" id="SSF52540">
    <property type="entry name" value="P-loop containing nucleoside triphosphate hydrolases"/>
    <property type="match status" value="1"/>
</dbReference>
<keyword evidence="8" id="KW-0378">Hydrolase</keyword>
<dbReference type="GO" id="GO:0005524">
    <property type="term" value="F:ATP binding"/>
    <property type="evidence" value="ECO:0007669"/>
    <property type="project" value="UniProtKB-UniRule"/>
</dbReference>
<dbReference type="GO" id="GO:0046872">
    <property type="term" value="F:metal ion binding"/>
    <property type="evidence" value="ECO:0007669"/>
    <property type="project" value="UniProtKB-KW"/>
</dbReference>
<accession>A0A251ZVY4</accession>
<dbReference type="InterPro" id="IPR019591">
    <property type="entry name" value="Mrp/NBP35_ATP-bd"/>
</dbReference>
<dbReference type="Gene3D" id="3.40.50.300">
    <property type="entry name" value="P-loop containing nucleotide triphosphate hydrolases"/>
    <property type="match status" value="1"/>
</dbReference>
<dbReference type="GO" id="GO:0140663">
    <property type="term" value="F:ATP-dependent FeS chaperone activity"/>
    <property type="evidence" value="ECO:0007669"/>
    <property type="project" value="InterPro"/>
</dbReference>
<evidence type="ECO:0000256" key="5">
    <source>
        <dbReference type="ARBA" id="ARBA00022840"/>
    </source>
</evidence>
<keyword evidence="3 8" id="KW-0479">Metal-binding</keyword>
<evidence type="ECO:0000256" key="7">
    <source>
        <dbReference type="ARBA" id="ARBA00023014"/>
    </source>
</evidence>
<dbReference type="PANTHER" id="PTHR42961">
    <property type="entry name" value="IRON-SULFUR PROTEIN NUBPL"/>
    <property type="match status" value="1"/>
</dbReference>
<evidence type="ECO:0000256" key="3">
    <source>
        <dbReference type="ARBA" id="ARBA00022723"/>
    </source>
</evidence>
<keyword evidence="5 8" id="KW-0067">ATP-binding</keyword>
<evidence type="ECO:0000313" key="12">
    <source>
        <dbReference type="Proteomes" id="UP000194946"/>
    </source>
</evidence>
<dbReference type="InterPro" id="IPR044304">
    <property type="entry name" value="NUBPL-like"/>
</dbReference>
<feature type="compositionally biased region" description="Polar residues" evidence="9">
    <location>
        <begin position="105"/>
        <end position="114"/>
    </location>
</feature>
<organism evidence="11 12">
    <name type="scientific">Commensalibacter intestini</name>
    <dbReference type="NCBI Taxonomy" id="479936"/>
    <lineage>
        <taxon>Bacteria</taxon>
        <taxon>Pseudomonadati</taxon>
        <taxon>Pseudomonadota</taxon>
        <taxon>Alphaproteobacteria</taxon>
        <taxon>Acetobacterales</taxon>
        <taxon>Acetobacteraceae</taxon>
    </lineage>
</organism>
<comment type="function">
    <text evidence="8">Binds and transfers iron-sulfur (Fe-S) clusters to target apoproteins. Can hydrolyze ATP.</text>
</comment>
<evidence type="ECO:0000256" key="1">
    <source>
        <dbReference type="ARBA" id="ARBA00007352"/>
    </source>
</evidence>
<evidence type="ECO:0000256" key="9">
    <source>
        <dbReference type="SAM" id="MobiDB-lite"/>
    </source>
</evidence>
<evidence type="ECO:0000256" key="4">
    <source>
        <dbReference type="ARBA" id="ARBA00022741"/>
    </source>
</evidence>
<comment type="similarity">
    <text evidence="1">In the N-terminal section; belongs to the MIP18 family.</text>
</comment>
<name>A0A251ZVY4_9PROT</name>
<comment type="similarity">
    <text evidence="2">In the C-terminal section; belongs to the Mrp/NBP35 ATP-binding proteins family.</text>
</comment>
<dbReference type="RefSeq" id="WP_008853424.1">
    <property type="nucleotide sequence ID" value="NZ_JOPB01000003.1"/>
</dbReference>
<proteinExistence type="inferred from homology"/>
<feature type="domain" description="MIP18 family-like" evidence="10">
    <location>
        <begin position="10"/>
        <end position="81"/>
    </location>
</feature>
<dbReference type="PROSITE" id="PS01215">
    <property type="entry name" value="MRP"/>
    <property type="match status" value="1"/>
</dbReference>
<dbReference type="PANTHER" id="PTHR42961:SF2">
    <property type="entry name" value="IRON-SULFUR PROTEIN NUBPL"/>
    <property type="match status" value="1"/>
</dbReference>
<dbReference type="AlphaFoldDB" id="A0A251ZVY4"/>